<keyword evidence="2" id="KW-0645">Protease</keyword>
<dbReference type="EMBL" id="BDIP01001540">
    <property type="protein sequence ID" value="GIQ84606.1"/>
    <property type="molecule type" value="Genomic_DNA"/>
</dbReference>
<dbReference type="GO" id="GO:0005839">
    <property type="term" value="C:proteasome core complex"/>
    <property type="evidence" value="ECO:0007669"/>
    <property type="project" value="InterPro"/>
</dbReference>
<dbReference type="GO" id="GO:0051603">
    <property type="term" value="P:proteolysis involved in protein catabolic process"/>
    <property type="evidence" value="ECO:0007669"/>
    <property type="project" value="InterPro"/>
</dbReference>
<sequence length="171" mass="18546">QYVANRVSKKISKITDTIFICRSGSAADTQALADLVKRYLQDHMLETNEPARVKTAARLLQLVAYNNRGYLSAGMIIGGVDDLGPHVFVIPLGGSLYEQPYALGGSGSSYVLGMARATHQETFTHEQCEQWLITLVSRAMESDGSSGGVIRLVTIPTDGPVTARYLESPIE</sequence>
<evidence type="ECO:0000256" key="3">
    <source>
        <dbReference type="ARBA" id="ARBA00022801"/>
    </source>
</evidence>
<gene>
    <name evidence="4" type="ORF">KIPB_006135</name>
</gene>
<dbReference type="GO" id="GO:0005737">
    <property type="term" value="C:cytoplasm"/>
    <property type="evidence" value="ECO:0007669"/>
    <property type="project" value="TreeGrafter"/>
</dbReference>
<evidence type="ECO:0000313" key="5">
    <source>
        <dbReference type="Proteomes" id="UP000265618"/>
    </source>
</evidence>
<dbReference type="PANTHER" id="PTHR32194:SF0">
    <property type="entry name" value="ATP-DEPENDENT PROTEASE SUBUNIT HSLV"/>
    <property type="match status" value="1"/>
</dbReference>
<keyword evidence="5" id="KW-1185">Reference proteome</keyword>
<evidence type="ECO:0000256" key="2">
    <source>
        <dbReference type="ARBA" id="ARBA00022670"/>
    </source>
</evidence>
<dbReference type="InterPro" id="IPR023333">
    <property type="entry name" value="Proteasome_suB-type"/>
</dbReference>
<dbReference type="Gene3D" id="3.60.20.10">
    <property type="entry name" value="Glutamine Phosphoribosylpyrophosphate, subunit 1, domain 1"/>
    <property type="match status" value="1"/>
</dbReference>
<proteinExistence type="predicted"/>
<dbReference type="OrthoDB" id="7854943at2759"/>
<evidence type="ECO:0000313" key="4">
    <source>
        <dbReference type="EMBL" id="GIQ84606.1"/>
    </source>
</evidence>
<dbReference type="InterPro" id="IPR029055">
    <property type="entry name" value="Ntn_hydrolases_N"/>
</dbReference>
<comment type="caution">
    <text evidence="4">The sequence shown here is derived from an EMBL/GenBank/DDBJ whole genome shotgun (WGS) entry which is preliminary data.</text>
</comment>
<dbReference type="PANTHER" id="PTHR32194">
    <property type="entry name" value="METALLOPROTEASE TLDD"/>
    <property type="match status" value="1"/>
</dbReference>
<dbReference type="PROSITE" id="PS51476">
    <property type="entry name" value="PROTEASOME_BETA_2"/>
    <property type="match status" value="1"/>
</dbReference>
<accession>A0A9K3CYE8</accession>
<organism evidence="4 5">
    <name type="scientific">Kipferlia bialata</name>
    <dbReference type="NCBI Taxonomy" id="797122"/>
    <lineage>
        <taxon>Eukaryota</taxon>
        <taxon>Metamonada</taxon>
        <taxon>Carpediemonas-like organisms</taxon>
        <taxon>Kipferlia</taxon>
    </lineage>
</organism>
<keyword evidence="1" id="KW-0963">Cytoplasm</keyword>
<evidence type="ECO:0000256" key="1">
    <source>
        <dbReference type="ARBA" id="ARBA00022490"/>
    </source>
</evidence>
<dbReference type="Pfam" id="PF00227">
    <property type="entry name" value="Proteasome"/>
    <property type="match status" value="1"/>
</dbReference>
<name>A0A9K3CYE8_9EUKA</name>
<dbReference type="GO" id="GO:0008233">
    <property type="term" value="F:peptidase activity"/>
    <property type="evidence" value="ECO:0007669"/>
    <property type="project" value="UniProtKB-KW"/>
</dbReference>
<keyword evidence="4" id="KW-0647">Proteasome</keyword>
<reference evidence="4 5" key="1">
    <citation type="journal article" date="2018" name="PLoS ONE">
        <title>The draft genome of Kipferlia bialata reveals reductive genome evolution in fornicate parasites.</title>
        <authorList>
            <person name="Tanifuji G."/>
            <person name="Takabayashi S."/>
            <person name="Kume K."/>
            <person name="Takagi M."/>
            <person name="Nakayama T."/>
            <person name="Kamikawa R."/>
            <person name="Inagaki Y."/>
            <person name="Hashimoto T."/>
        </authorList>
    </citation>
    <scope>NUCLEOTIDE SEQUENCE [LARGE SCALE GENOMIC DNA]</scope>
    <source>
        <strain evidence="4">NY0173</strain>
    </source>
</reference>
<keyword evidence="3" id="KW-0378">Hydrolase</keyword>
<feature type="non-terminal residue" evidence="4">
    <location>
        <position position="1"/>
    </location>
</feature>
<dbReference type="InterPro" id="IPR001353">
    <property type="entry name" value="Proteasome_sua/b"/>
</dbReference>
<dbReference type="Proteomes" id="UP000265618">
    <property type="component" value="Unassembled WGS sequence"/>
</dbReference>
<dbReference type="AlphaFoldDB" id="A0A9K3CYE8"/>
<dbReference type="SUPFAM" id="SSF56235">
    <property type="entry name" value="N-terminal nucleophile aminohydrolases (Ntn hydrolases)"/>
    <property type="match status" value="1"/>
</dbReference>
<protein>
    <submittedName>
        <fullName evidence="4">Proteasome B-type subunit</fullName>
    </submittedName>
</protein>